<dbReference type="EMBL" id="CAJVPJ010001929">
    <property type="protein sequence ID" value="CAG8608154.1"/>
    <property type="molecule type" value="Genomic_DNA"/>
</dbReference>
<comment type="caution">
    <text evidence="1">The sequence shown here is derived from an EMBL/GenBank/DDBJ whole genome shotgun (WGS) entry which is preliminary data.</text>
</comment>
<keyword evidence="2" id="KW-1185">Reference proteome</keyword>
<dbReference type="AlphaFoldDB" id="A0A9N9CLM0"/>
<dbReference type="Proteomes" id="UP000789572">
    <property type="component" value="Unassembled WGS sequence"/>
</dbReference>
<accession>A0A9N9CLM0</accession>
<organism evidence="1 2">
    <name type="scientific">Paraglomus occultum</name>
    <dbReference type="NCBI Taxonomy" id="144539"/>
    <lineage>
        <taxon>Eukaryota</taxon>
        <taxon>Fungi</taxon>
        <taxon>Fungi incertae sedis</taxon>
        <taxon>Mucoromycota</taxon>
        <taxon>Glomeromycotina</taxon>
        <taxon>Glomeromycetes</taxon>
        <taxon>Paraglomerales</taxon>
        <taxon>Paraglomeraceae</taxon>
        <taxon>Paraglomus</taxon>
    </lineage>
</organism>
<protein>
    <submittedName>
        <fullName evidence="1">7732_t:CDS:1</fullName>
    </submittedName>
</protein>
<sequence>STLFSPNNLDMMNGPNNVINNCVGPFTSPYQSFYPEDFSFDDPPIHQSPTQDFLPSIFDIVDVIPITMNPMSYEDTGDYTGNYASYQDNPSVPHFYPDNGTAANGQLRSPNVDQAEAQTNSSCPLPVPCQTFYDSSNLYFDTTNGGSTDYHFDTMNDSSSSYIFTQDPTGTGYVVTKIEHTQLVLGTVSAADFNQMLATTRM</sequence>
<name>A0A9N9CLM0_9GLOM</name>
<feature type="non-terminal residue" evidence="1">
    <location>
        <position position="1"/>
    </location>
</feature>
<evidence type="ECO:0000313" key="2">
    <source>
        <dbReference type="Proteomes" id="UP000789572"/>
    </source>
</evidence>
<proteinExistence type="predicted"/>
<reference evidence="1" key="1">
    <citation type="submission" date="2021-06" db="EMBL/GenBank/DDBJ databases">
        <authorList>
            <person name="Kallberg Y."/>
            <person name="Tangrot J."/>
            <person name="Rosling A."/>
        </authorList>
    </citation>
    <scope>NUCLEOTIDE SEQUENCE</scope>
    <source>
        <strain evidence="1">IA702</strain>
    </source>
</reference>
<evidence type="ECO:0000313" key="1">
    <source>
        <dbReference type="EMBL" id="CAG8608154.1"/>
    </source>
</evidence>
<dbReference type="OrthoDB" id="10416003at2759"/>
<gene>
    <name evidence="1" type="ORF">POCULU_LOCUS7815</name>
</gene>